<keyword evidence="2" id="KW-0436">Ligase</keyword>
<dbReference type="Pfam" id="PF02686">
    <property type="entry name" value="GatC"/>
    <property type="match status" value="1"/>
</dbReference>
<dbReference type="InterPro" id="IPR003837">
    <property type="entry name" value="GatC"/>
</dbReference>
<dbReference type="PANTHER" id="PTHR15004">
    <property type="entry name" value="GLUTAMYL-TRNA(GLN) AMIDOTRANSFERASE SUBUNIT C, MITOCHONDRIAL"/>
    <property type="match status" value="1"/>
</dbReference>
<keyword evidence="1 2" id="KW-0648">Protein biosynthesis</keyword>
<name>A0ABW7C680_9CYAN</name>
<dbReference type="HAMAP" id="MF_00122">
    <property type="entry name" value="GatC"/>
    <property type="match status" value="1"/>
</dbReference>
<dbReference type="InterPro" id="IPR036113">
    <property type="entry name" value="Asp/Glu-ADT_sf_sub_c"/>
</dbReference>
<dbReference type="Gene3D" id="1.10.20.60">
    <property type="entry name" value="Glu-tRNAGln amidotransferase C subunit, N-terminal domain"/>
    <property type="match status" value="1"/>
</dbReference>
<comment type="function">
    <text evidence="2">Allows the formation of correctly charged Asn-tRNA(Asn) or Gln-tRNA(Gln) through the transamidation of misacylated Asp-tRNA(Asn) or Glu-tRNA(Gln) in organisms which lack either or both of asparaginyl-tRNA or glutaminyl-tRNA synthetases. The reaction takes place in the presence of glutamine and ATP through an activated phospho-Asp-tRNA(Asn) or phospho-Glu-tRNA(Gln).</text>
</comment>
<evidence type="ECO:0000256" key="1">
    <source>
        <dbReference type="ARBA" id="ARBA00022917"/>
    </source>
</evidence>
<keyword evidence="2" id="KW-0067">ATP-binding</keyword>
<evidence type="ECO:0000313" key="4">
    <source>
        <dbReference type="Proteomes" id="UP001604335"/>
    </source>
</evidence>
<sequence length="96" mass="10978">MSLSLDEVRKVAHLARIQLTAEEEEKFAAQLNNILTYVEQLSELDVTDVEPTTRAIDVNNVMRPDQLDRYTDREGLLGCAPDRDEDFFKVPKILNS</sequence>
<keyword evidence="4" id="KW-1185">Reference proteome</keyword>
<comment type="similarity">
    <text evidence="2">Belongs to the GatC family.</text>
</comment>
<dbReference type="NCBIfam" id="TIGR00135">
    <property type="entry name" value="gatC"/>
    <property type="match status" value="1"/>
</dbReference>
<reference evidence="4" key="1">
    <citation type="journal article" date="2024" name="Algal Res.">
        <title>Biochemical, toxicological and genomic investigation of a high-biomass producing Limnothrix strain isolated from Italian shallow drinking water reservoir.</title>
        <authorList>
            <person name="Simonazzi M."/>
            <person name="Shishido T.K."/>
            <person name="Delbaje E."/>
            <person name="Wahlsten M."/>
            <person name="Fewer D.P."/>
            <person name="Sivonen K."/>
            <person name="Pezzolesi L."/>
            <person name="Pistocchi R."/>
        </authorList>
    </citation>
    <scope>NUCLEOTIDE SEQUENCE [LARGE SCALE GENOMIC DNA]</scope>
    <source>
        <strain evidence="4">LRLZ20PSL1</strain>
    </source>
</reference>
<proteinExistence type="inferred from homology"/>
<dbReference type="Proteomes" id="UP001604335">
    <property type="component" value="Unassembled WGS sequence"/>
</dbReference>
<accession>A0ABW7C680</accession>
<gene>
    <name evidence="2 3" type="primary">gatC</name>
    <name evidence="3" type="ORF">VPK24_03595</name>
</gene>
<dbReference type="RefSeq" id="WP_099533373.1">
    <property type="nucleotide sequence ID" value="NZ_JAZAQF010000021.1"/>
</dbReference>
<comment type="catalytic activity">
    <reaction evidence="2">
        <text>L-aspartyl-tRNA(Asn) + L-glutamine + ATP + H2O = L-asparaginyl-tRNA(Asn) + L-glutamate + ADP + phosphate + 2 H(+)</text>
        <dbReference type="Rhea" id="RHEA:14513"/>
        <dbReference type="Rhea" id="RHEA-COMP:9674"/>
        <dbReference type="Rhea" id="RHEA-COMP:9677"/>
        <dbReference type="ChEBI" id="CHEBI:15377"/>
        <dbReference type="ChEBI" id="CHEBI:15378"/>
        <dbReference type="ChEBI" id="CHEBI:29985"/>
        <dbReference type="ChEBI" id="CHEBI:30616"/>
        <dbReference type="ChEBI" id="CHEBI:43474"/>
        <dbReference type="ChEBI" id="CHEBI:58359"/>
        <dbReference type="ChEBI" id="CHEBI:78515"/>
        <dbReference type="ChEBI" id="CHEBI:78516"/>
        <dbReference type="ChEBI" id="CHEBI:456216"/>
    </reaction>
</comment>
<comment type="caution">
    <text evidence="3">The sequence shown here is derived from an EMBL/GenBank/DDBJ whole genome shotgun (WGS) entry which is preliminary data.</text>
</comment>
<dbReference type="EMBL" id="JAZAQF010000021">
    <property type="protein sequence ID" value="MFG3816709.1"/>
    <property type="molecule type" value="Genomic_DNA"/>
</dbReference>
<keyword evidence="2" id="KW-0547">Nucleotide-binding</keyword>
<evidence type="ECO:0000256" key="2">
    <source>
        <dbReference type="HAMAP-Rule" id="MF_00122"/>
    </source>
</evidence>
<dbReference type="SUPFAM" id="SSF141000">
    <property type="entry name" value="Glu-tRNAGln amidotransferase C subunit"/>
    <property type="match status" value="1"/>
</dbReference>
<comment type="subunit">
    <text evidence="2">Heterotrimer of A, B and C subunits.</text>
</comment>
<dbReference type="EC" id="6.3.5.-" evidence="2"/>
<comment type="catalytic activity">
    <reaction evidence="2">
        <text>L-glutamyl-tRNA(Gln) + L-glutamine + ATP + H2O = L-glutaminyl-tRNA(Gln) + L-glutamate + ADP + phosphate + H(+)</text>
        <dbReference type="Rhea" id="RHEA:17521"/>
        <dbReference type="Rhea" id="RHEA-COMP:9681"/>
        <dbReference type="Rhea" id="RHEA-COMP:9684"/>
        <dbReference type="ChEBI" id="CHEBI:15377"/>
        <dbReference type="ChEBI" id="CHEBI:15378"/>
        <dbReference type="ChEBI" id="CHEBI:29985"/>
        <dbReference type="ChEBI" id="CHEBI:30616"/>
        <dbReference type="ChEBI" id="CHEBI:43474"/>
        <dbReference type="ChEBI" id="CHEBI:58359"/>
        <dbReference type="ChEBI" id="CHEBI:78520"/>
        <dbReference type="ChEBI" id="CHEBI:78521"/>
        <dbReference type="ChEBI" id="CHEBI:456216"/>
    </reaction>
</comment>
<protein>
    <recommendedName>
        <fullName evidence="2">Aspartyl/glutamyl-tRNA(Asn/Gln) amidotransferase subunit C</fullName>
        <shortName evidence="2">Asp/Glu-ADT subunit C</shortName>
        <ecNumber evidence="2">6.3.5.-</ecNumber>
    </recommendedName>
</protein>
<organism evidence="3 4">
    <name type="scientific">Limnothrix redekei LRLZ20PSL1</name>
    <dbReference type="NCBI Taxonomy" id="3112953"/>
    <lineage>
        <taxon>Bacteria</taxon>
        <taxon>Bacillati</taxon>
        <taxon>Cyanobacteriota</taxon>
        <taxon>Cyanophyceae</taxon>
        <taxon>Pseudanabaenales</taxon>
        <taxon>Pseudanabaenaceae</taxon>
        <taxon>Limnothrix</taxon>
    </lineage>
</organism>
<dbReference type="PANTHER" id="PTHR15004:SF0">
    <property type="entry name" value="GLUTAMYL-TRNA(GLN) AMIDOTRANSFERASE SUBUNIT C, MITOCHONDRIAL"/>
    <property type="match status" value="1"/>
</dbReference>
<evidence type="ECO:0000313" key="3">
    <source>
        <dbReference type="EMBL" id="MFG3816709.1"/>
    </source>
</evidence>